<evidence type="ECO:0000313" key="3">
    <source>
        <dbReference type="EMBL" id="KZO92070.1"/>
    </source>
</evidence>
<reference evidence="3 4" key="1">
    <citation type="journal article" date="2016" name="Mol. Biol. Evol.">
        <title>Comparative Genomics of Early-Diverging Mushroom-Forming Fungi Provides Insights into the Origins of Lignocellulose Decay Capabilities.</title>
        <authorList>
            <person name="Nagy L.G."/>
            <person name="Riley R."/>
            <person name="Tritt A."/>
            <person name="Adam C."/>
            <person name="Daum C."/>
            <person name="Floudas D."/>
            <person name="Sun H."/>
            <person name="Yadav J.S."/>
            <person name="Pangilinan J."/>
            <person name="Larsson K.H."/>
            <person name="Matsuura K."/>
            <person name="Barry K."/>
            <person name="Labutti K."/>
            <person name="Kuo R."/>
            <person name="Ohm R.A."/>
            <person name="Bhattacharya S.S."/>
            <person name="Shirouzu T."/>
            <person name="Yoshinaga Y."/>
            <person name="Martin F.M."/>
            <person name="Grigoriev I.V."/>
            <person name="Hibbett D.S."/>
        </authorList>
    </citation>
    <scope>NUCLEOTIDE SEQUENCE [LARGE SCALE GENOMIC DNA]</scope>
    <source>
        <strain evidence="3 4">TUFC12733</strain>
    </source>
</reference>
<feature type="region of interest" description="Disordered" evidence="1">
    <location>
        <begin position="102"/>
        <end position="267"/>
    </location>
</feature>
<feature type="compositionally biased region" description="Polar residues" evidence="1">
    <location>
        <begin position="254"/>
        <end position="264"/>
    </location>
</feature>
<feature type="compositionally biased region" description="Polar residues" evidence="1">
    <location>
        <begin position="1"/>
        <end position="12"/>
    </location>
</feature>
<feature type="region of interest" description="Disordered" evidence="1">
    <location>
        <begin position="1"/>
        <end position="90"/>
    </location>
</feature>
<gene>
    <name evidence="3" type="ORF">CALVIDRAFT_567651</name>
</gene>
<evidence type="ECO:0000256" key="1">
    <source>
        <dbReference type="SAM" id="MobiDB-lite"/>
    </source>
</evidence>
<feature type="compositionally biased region" description="Basic and acidic residues" evidence="1">
    <location>
        <begin position="167"/>
        <end position="195"/>
    </location>
</feature>
<dbReference type="SMART" id="SM01312">
    <property type="entry name" value="RTC4"/>
    <property type="match status" value="1"/>
</dbReference>
<organism evidence="3 4">
    <name type="scientific">Calocera viscosa (strain TUFC12733)</name>
    <dbReference type="NCBI Taxonomy" id="1330018"/>
    <lineage>
        <taxon>Eukaryota</taxon>
        <taxon>Fungi</taxon>
        <taxon>Dikarya</taxon>
        <taxon>Basidiomycota</taxon>
        <taxon>Agaricomycotina</taxon>
        <taxon>Dacrymycetes</taxon>
        <taxon>Dacrymycetales</taxon>
        <taxon>Dacrymycetaceae</taxon>
        <taxon>Calocera</taxon>
    </lineage>
</organism>
<protein>
    <recommendedName>
        <fullName evidence="2">Restriction of telomere capping protein 4 C-terminal domain-containing protein</fullName>
    </recommendedName>
</protein>
<dbReference type="Proteomes" id="UP000076738">
    <property type="component" value="Unassembled WGS sequence"/>
</dbReference>
<accession>A0A167HX34</accession>
<feature type="compositionally biased region" description="Low complexity" evidence="1">
    <location>
        <begin position="72"/>
        <end position="86"/>
    </location>
</feature>
<proteinExistence type="predicted"/>
<keyword evidence="4" id="KW-1185">Reference proteome</keyword>
<feature type="compositionally biased region" description="Acidic residues" evidence="1">
    <location>
        <begin position="196"/>
        <end position="244"/>
    </location>
</feature>
<evidence type="ECO:0000259" key="2">
    <source>
        <dbReference type="SMART" id="SM01312"/>
    </source>
</evidence>
<feature type="compositionally biased region" description="Low complexity" evidence="1">
    <location>
        <begin position="30"/>
        <end position="41"/>
    </location>
</feature>
<sequence length="528" mass="59672">MGRSFPQRSASAPQVGRNYRAIGTGKMVRRAATASTTAQSRGAEDDEASEENARSTSGADSEATPRRRSARIRNSTRNSRTRSVSIKARTIVSKGTTRVLRSAYSAQRDASPVVQASSGDEGDYHTESDSDSFSENAASSDGEYKPLPRRRRQLRLEPVEIYNRPAAKYDRNIKEDAPRRSKRMTDNKKKERAVISDDDEDEDDEDENDEDASGEDGDIDGDDDFEAGDEDADDDYESDGSEDVDNTRKMPNSLVVTTPASASGKSDMEFDDVDEVTAASHDALKAHILAGAVFTNVDKPWKALVKAHKDKVNGADPPWVWQGRVPSKGIVFKKDENGREYVVNHTKEKEEMPCPGPKAHRNKQNWPTKLYDDKIHEGLAWLDSRKRLQKVMKHPEKAVVWELRRKYEPGPSAEDRQRAHSASERQRAKLREMEEERQDHNEELFNAGYYGRQGGLIIEELLMELVVDNPSYAPFNRKDFIHLVLVPEAVVILMKLRFQIKPAAAKQLLKDSREYGERKFPLRPQNRR</sequence>
<evidence type="ECO:0000313" key="4">
    <source>
        <dbReference type="Proteomes" id="UP000076738"/>
    </source>
</evidence>
<dbReference type="EMBL" id="KV417314">
    <property type="protein sequence ID" value="KZO92070.1"/>
    <property type="molecule type" value="Genomic_DNA"/>
</dbReference>
<dbReference type="AlphaFoldDB" id="A0A167HX34"/>
<name>A0A167HX34_CALVF</name>
<feature type="region of interest" description="Disordered" evidence="1">
    <location>
        <begin position="410"/>
        <end position="435"/>
    </location>
</feature>
<dbReference type="OrthoDB" id="10622218at2759"/>
<dbReference type="Pfam" id="PF14474">
    <property type="entry name" value="RTC4"/>
    <property type="match status" value="1"/>
</dbReference>
<dbReference type="InterPro" id="IPR028094">
    <property type="entry name" value="RTC4_C"/>
</dbReference>
<feature type="domain" description="Restriction of telomere capping protein 4 C-terminal" evidence="2">
    <location>
        <begin position="370"/>
        <end position="522"/>
    </location>
</feature>